<dbReference type="SUPFAM" id="SSF48403">
    <property type="entry name" value="Ankyrin repeat"/>
    <property type="match status" value="1"/>
</dbReference>
<reference evidence="1" key="1">
    <citation type="submission" date="2018-10" db="EMBL/GenBank/DDBJ databases">
        <title>Hidden diversity of soil giant viruses.</title>
        <authorList>
            <person name="Schulz F."/>
            <person name="Alteio L."/>
            <person name="Goudeau D."/>
            <person name="Ryan E.M."/>
            <person name="Malmstrom R.R."/>
            <person name="Blanchard J."/>
            <person name="Woyke T."/>
        </authorList>
    </citation>
    <scope>NUCLEOTIDE SEQUENCE</scope>
    <source>
        <strain evidence="1">HYV1</strain>
    </source>
</reference>
<evidence type="ECO:0008006" key="2">
    <source>
        <dbReference type="Google" id="ProtNLM"/>
    </source>
</evidence>
<sequence length="325" mass="37163">MEDRSYLSLLSHRNKHSNKTALTIALDYQLHAVIDKLLNFTQYLCLDPVKILPHIINYIETIGSIHTAPSTLTKVLHLANDIKILGSVAYHFICQMTPKQASEEMLKKILDIINIDINTILITEKGERDTYLTLYVTKLNILTFPIIEKMISLGVDLNFKKNGMTAIMMMLHYGLKETVYRIVRENEIFRTDYDWSLTDGDGNTLLEHTVMRGTLGTFAELFSRYDFTNKIFSEKIYTLISKHKRQDIKDYLKHIGLAEPVAPIKAAPIDEKKLPPLSFKIDKAFLDIFYKTALAADNQEIIKKLSEAGLTPDSFPLNQTIELIP</sequence>
<name>A0A3G5AGU2_9VIRU</name>
<protein>
    <recommendedName>
        <fullName evidence="2">Ankyrin repeat protein</fullName>
    </recommendedName>
</protein>
<proteinExistence type="predicted"/>
<gene>
    <name evidence="1" type="ORF">Hyperionvirus31_9</name>
</gene>
<dbReference type="Gene3D" id="1.25.40.20">
    <property type="entry name" value="Ankyrin repeat-containing domain"/>
    <property type="match status" value="1"/>
</dbReference>
<accession>A0A3G5AGU2</accession>
<organism evidence="1">
    <name type="scientific">Hyperionvirus sp</name>
    <dbReference type="NCBI Taxonomy" id="2487770"/>
    <lineage>
        <taxon>Viruses</taxon>
        <taxon>Varidnaviria</taxon>
        <taxon>Bamfordvirae</taxon>
        <taxon>Nucleocytoviricota</taxon>
        <taxon>Megaviricetes</taxon>
        <taxon>Imitervirales</taxon>
        <taxon>Mimiviridae</taxon>
        <taxon>Klosneuvirinae</taxon>
    </lineage>
</organism>
<dbReference type="EMBL" id="MK072413">
    <property type="protein sequence ID" value="AYV84619.1"/>
    <property type="molecule type" value="Genomic_DNA"/>
</dbReference>
<evidence type="ECO:0000313" key="1">
    <source>
        <dbReference type="EMBL" id="AYV84619.1"/>
    </source>
</evidence>
<dbReference type="InterPro" id="IPR036770">
    <property type="entry name" value="Ankyrin_rpt-contain_sf"/>
</dbReference>